<evidence type="ECO:0000256" key="1">
    <source>
        <dbReference type="ARBA" id="ARBA00004123"/>
    </source>
</evidence>
<organism evidence="8 9">
    <name type="scientific">Actinidia rufa</name>
    <dbReference type="NCBI Taxonomy" id="165716"/>
    <lineage>
        <taxon>Eukaryota</taxon>
        <taxon>Viridiplantae</taxon>
        <taxon>Streptophyta</taxon>
        <taxon>Embryophyta</taxon>
        <taxon>Tracheophyta</taxon>
        <taxon>Spermatophyta</taxon>
        <taxon>Magnoliopsida</taxon>
        <taxon>eudicotyledons</taxon>
        <taxon>Gunneridae</taxon>
        <taxon>Pentapetalae</taxon>
        <taxon>asterids</taxon>
        <taxon>Ericales</taxon>
        <taxon>Actinidiaceae</taxon>
        <taxon>Actinidia</taxon>
    </lineage>
</organism>
<evidence type="ECO:0000313" key="9">
    <source>
        <dbReference type="Proteomes" id="UP000585474"/>
    </source>
</evidence>
<feature type="region of interest" description="Disordered" evidence="6">
    <location>
        <begin position="295"/>
        <end position="373"/>
    </location>
</feature>
<comment type="subcellular location">
    <subcellularLocation>
        <location evidence="1 5">Nucleus</location>
    </subcellularLocation>
</comment>
<dbReference type="Proteomes" id="UP000585474">
    <property type="component" value="Unassembled WGS sequence"/>
</dbReference>
<accession>A0A7J0E6E2</accession>
<sequence>MYAETDLMFPFLHTFSQEVQQLEDFCRSHNSNLPMGNLVQTCTISEYDMGGEGDLFKAPEPIIEESDVPDIESIQSDQLLSEVFYECKKDILAKEAIETPPWDVLDIKIPIVGTNKNLISEGKLFPDESFQRSVSSGCLSSREWIRGDPMRLNFLDFPGMDLSTVYGMRRAYSEGDIKLLGNGNVSLIQSPLGMPPFIGNCTEDRRQKLSRYRNKKLKRNFGRKIKYACRKALADSQPRIRGRQTAEPPTETKKKKDEEMAIHQGRVFSSILKLSYPKLGLPCVRSDSASRLIYSSTQHQHQHQQPLDPSNPSKVLAVAEESEVKEKIQHEEEEDDENDGVHVNEETGEIGGPRGPEPTRYGDWERNGRCSDF</sequence>
<protein>
    <recommendedName>
        <fullName evidence="3">Succinate dehydrogenase assembly factor 4, mitochondrial</fullName>
    </recommendedName>
</protein>
<dbReference type="PANTHER" id="PTHR28524">
    <property type="entry name" value="SUCCINATE DEHYDROGENASE ASSEMBLY FACTOR 4, MITOCHONDRIAL"/>
    <property type="match status" value="1"/>
</dbReference>
<dbReference type="GO" id="GO:0005739">
    <property type="term" value="C:mitochondrion"/>
    <property type="evidence" value="ECO:0007669"/>
    <property type="project" value="TreeGrafter"/>
</dbReference>
<dbReference type="EMBL" id="BJWL01000002">
    <property type="protein sequence ID" value="GFY81842.1"/>
    <property type="molecule type" value="Genomic_DNA"/>
</dbReference>
<evidence type="ECO:0000256" key="4">
    <source>
        <dbReference type="ARBA" id="ARBA00023242"/>
    </source>
</evidence>
<reference evidence="8 9" key="1">
    <citation type="submission" date="2019-07" db="EMBL/GenBank/DDBJ databases">
        <title>De Novo Assembly of kiwifruit Actinidia rufa.</title>
        <authorList>
            <person name="Sugita-Konishi S."/>
            <person name="Sato K."/>
            <person name="Mori E."/>
            <person name="Abe Y."/>
            <person name="Kisaki G."/>
            <person name="Hamano K."/>
            <person name="Suezawa K."/>
            <person name="Otani M."/>
            <person name="Fukuda T."/>
            <person name="Manabe T."/>
            <person name="Gomi K."/>
            <person name="Tabuchi M."/>
            <person name="Akimitsu K."/>
            <person name="Kataoka I."/>
        </authorList>
    </citation>
    <scope>NUCLEOTIDE SEQUENCE [LARGE SCALE GENOMIC DNA]</scope>
    <source>
        <strain evidence="9">cv. Fuchu</strain>
    </source>
</reference>
<keyword evidence="9" id="KW-1185">Reference proteome</keyword>
<evidence type="ECO:0000313" key="8">
    <source>
        <dbReference type="EMBL" id="GFY81842.1"/>
    </source>
</evidence>
<evidence type="ECO:0000256" key="2">
    <source>
        <dbReference type="ARBA" id="ARBA00005701"/>
    </source>
</evidence>
<dbReference type="GO" id="GO:0034553">
    <property type="term" value="P:mitochondrial respiratory chain complex II assembly"/>
    <property type="evidence" value="ECO:0007669"/>
    <property type="project" value="TreeGrafter"/>
</dbReference>
<name>A0A7J0E6E2_9ERIC</name>
<feature type="region of interest" description="Disordered" evidence="6">
    <location>
        <begin position="235"/>
        <end position="261"/>
    </location>
</feature>
<evidence type="ECO:0000256" key="5">
    <source>
        <dbReference type="PROSITE-ProRule" id="PRU00357"/>
    </source>
</evidence>
<dbReference type="OrthoDB" id="153872at2759"/>
<evidence type="ECO:0000259" key="7">
    <source>
        <dbReference type="PROSITE" id="PS51017"/>
    </source>
</evidence>
<gene>
    <name evidence="8" type="ORF">Acr_02g0000820</name>
</gene>
<evidence type="ECO:0000256" key="6">
    <source>
        <dbReference type="SAM" id="MobiDB-lite"/>
    </source>
</evidence>
<evidence type="ECO:0000256" key="3">
    <source>
        <dbReference type="ARBA" id="ARBA00022170"/>
    </source>
</evidence>
<dbReference type="PANTHER" id="PTHR28524:SF3">
    <property type="entry name" value="SUCCINATE DEHYDROGENASE ASSEMBLY FACTOR 4, MITOCHONDRIAL"/>
    <property type="match status" value="1"/>
</dbReference>
<dbReference type="Pfam" id="PF06203">
    <property type="entry name" value="CCT"/>
    <property type="match status" value="1"/>
</dbReference>
<dbReference type="InterPro" id="IPR010402">
    <property type="entry name" value="CCT_domain"/>
</dbReference>
<feature type="compositionally biased region" description="Basic and acidic residues" evidence="6">
    <location>
        <begin position="250"/>
        <end position="261"/>
    </location>
</feature>
<dbReference type="PROSITE" id="PS51017">
    <property type="entry name" value="CCT"/>
    <property type="match status" value="1"/>
</dbReference>
<keyword evidence="4 5" id="KW-0539">Nucleus</keyword>
<dbReference type="GO" id="GO:0005634">
    <property type="term" value="C:nucleus"/>
    <property type="evidence" value="ECO:0007669"/>
    <property type="project" value="UniProtKB-SubCell"/>
</dbReference>
<proteinExistence type="inferred from homology"/>
<comment type="caution">
    <text evidence="8">The sequence shown here is derived from an EMBL/GenBank/DDBJ whole genome shotgun (WGS) entry which is preliminary data.</text>
</comment>
<dbReference type="Pfam" id="PF07896">
    <property type="entry name" value="DUF1674"/>
    <property type="match status" value="1"/>
</dbReference>
<feature type="compositionally biased region" description="Basic and acidic residues" evidence="6">
    <location>
        <begin position="360"/>
        <end position="373"/>
    </location>
</feature>
<feature type="domain" description="CCT" evidence="7">
    <location>
        <begin position="205"/>
        <end position="247"/>
    </location>
</feature>
<comment type="similarity">
    <text evidence="2">Belongs to the SDHAF4 family.</text>
</comment>
<dbReference type="AlphaFoldDB" id="A0A7J0E6E2"/>
<dbReference type="InterPro" id="IPR012875">
    <property type="entry name" value="SDHF4"/>
</dbReference>